<organism evidence="1 2">
    <name type="scientific">Mesorhizobium denitrificans</name>
    <dbReference type="NCBI Taxonomy" id="2294114"/>
    <lineage>
        <taxon>Bacteria</taxon>
        <taxon>Pseudomonadati</taxon>
        <taxon>Pseudomonadota</taxon>
        <taxon>Alphaproteobacteria</taxon>
        <taxon>Hyphomicrobiales</taxon>
        <taxon>Phyllobacteriaceae</taxon>
        <taxon>Mesorhizobium</taxon>
    </lineage>
</organism>
<dbReference type="Proteomes" id="UP000262379">
    <property type="component" value="Unassembled WGS sequence"/>
</dbReference>
<dbReference type="EMBL" id="QURN01000005">
    <property type="protein sequence ID" value="RFC68162.1"/>
    <property type="molecule type" value="Genomic_DNA"/>
</dbReference>
<accession>A0A371XG03</accession>
<reference evidence="2" key="1">
    <citation type="submission" date="2018-08" db="EMBL/GenBank/DDBJ databases">
        <authorList>
            <person name="Im W.T."/>
        </authorList>
    </citation>
    <scope>NUCLEOTIDE SEQUENCE [LARGE SCALE GENOMIC DNA]</scope>
    <source>
        <strain evidence="2">LA-28</strain>
    </source>
</reference>
<evidence type="ECO:0000313" key="1">
    <source>
        <dbReference type="EMBL" id="RFC68162.1"/>
    </source>
</evidence>
<comment type="caution">
    <text evidence="1">The sequence shown here is derived from an EMBL/GenBank/DDBJ whole genome shotgun (WGS) entry which is preliminary data.</text>
</comment>
<sequence length="164" mass="18036">MVLLGCQLTQDHRRWNAPRGRCVSCAVLESIGGKLVCIHRLVAAVNSVGEAVSVGLPGVSFKREARTKMRLTPDRVATALHNAGAKVAVAAKLLKCSRQNLYEFIRENPEFQELRLQIESDLLNRATDRVAQAIRDGELEASVVYLSSRSKANAVRARVEIVTD</sequence>
<name>A0A371XG03_9HYPH</name>
<gene>
    <name evidence="1" type="ORF">DY251_07760</name>
</gene>
<evidence type="ECO:0000313" key="2">
    <source>
        <dbReference type="Proteomes" id="UP000262379"/>
    </source>
</evidence>
<proteinExistence type="predicted"/>
<dbReference type="AlphaFoldDB" id="A0A371XG03"/>
<keyword evidence="2" id="KW-1185">Reference proteome</keyword>
<evidence type="ECO:0008006" key="3">
    <source>
        <dbReference type="Google" id="ProtNLM"/>
    </source>
</evidence>
<protein>
    <recommendedName>
        <fullName evidence="3">DNA binding HTH domain-containing protein</fullName>
    </recommendedName>
</protein>